<keyword evidence="9" id="KW-0408">Iron</keyword>
<evidence type="ECO:0000256" key="3">
    <source>
        <dbReference type="ARBA" id="ARBA00010617"/>
    </source>
</evidence>
<dbReference type="PANTHER" id="PTHR47955">
    <property type="entry name" value="CYTOCHROME P450 FAMILY 71 PROTEIN"/>
    <property type="match status" value="1"/>
</dbReference>
<proteinExistence type="inferred from homology"/>
<dbReference type="AlphaFoldDB" id="A0AAV1CEI9"/>
<keyword evidence="5" id="KW-0812">Transmembrane</keyword>
<evidence type="ECO:0000256" key="4">
    <source>
        <dbReference type="ARBA" id="ARBA00022617"/>
    </source>
</evidence>
<dbReference type="GO" id="GO:0004497">
    <property type="term" value="F:monooxygenase activity"/>
    <property type="evidence" value="ECO:0007669"/>
    <property type="project" value="UniProtKB-KW"/>
</dbReference>
<evidence type="ECO:0000256" key="5">
    <source>
        <dbReference type="ARBA" id="ARBA00022692"/>
    </source>
</evidence>
<dbReference type="GO" id="GO:0016020">
    <property type="term" value="C:membrane"/>
    <property type="evidence" value="ECO:0007669"/>
    <property type="project" value="UniProtKB-SubCell"/>
</dbReference>
<keyword evidence="8" id="KW-0560">Oxidoreductase</keyword>
<evidence type="ECO:0000313" key="13">
    <source>
        <dbReference type="Proteomes" id="UP001161247"/>
    </source>
</evidence>
<dbReference type="Proteomes" id="UP001161247">
    <property type="component" value="Chromosome 2"/>
</dbReference>
<evidence type="ECO:0000256" key="7">
    <source>
        <dbReference type="ARBA" id="ARBA00022989"/>
    </source>
</evidence>
<keyword evidence="6" id="KW-0479">Metal-binding</keyword>
<comment type="subcellular location">
    <subcellularLocation>
        <location evidence="2">Membrane</location>
        <topology evidence="2">Single-pass membrane protein</topology>
    </subcellularLocation>
</comment>
<protein>
    <submittedName>
        <fullName evidence="12">OLC1v1029617C1</fullName>
    </submittedName>
</protein>
<keyword evidence="13" id="KW-1185">Reference proteome</keyword>
<comment type="similarity">
    <text evidence="3">Belongs to the cytochrome P450 family.</text>
</comment>
<evidence type="ECO:0000256" key="6">
    <source>
        <dbReference type="ARBA" id="ARBA00022723"/>
    </source>
</evidence>
<keyword evidence="11" id="KW-0472">Membrane</keyword>
<comment type="cofactor">
    <cofactor evidence="1">
        <name>heme</name>
        <dbReference type="ChEBI" id="CHEBI:30413"/>
    </cofactor>
</comment>
<gene>
    <name evidence="12" type="ORF">OLC1_LOCUS5268</name>
</gene>
<dbReference type="EMBL" id="OX459119">
    <property type="protein sequence ID" value="CAI9093989.1"/>
    <property type="molecule type" value="Genomic_DNA"/>
</dbReference>
<dbReference type="GO" id="GO:0016705">
    <property type="term" value="F:oxidoreductase activity, acting on paired donors, with incorporation or reduction of molecular oxygen"/>
    <property type="evidence" value="ECO:0007669"/>
    <property type="project" value="InterPro"/>
</dbReference>
<sequence length="205" mass="23777">MATCSLACGNILTAAWTSVAHRTANNGGRCENLSSFISLGPKGFNHFAPIIEEEVFVLIEEISNYSDNEVINLSSMVMNLASAVICRMAFGKKYDERDHDKKRRTNQILIECQAMFAVFFVSDYLRPLRWIDKLSGMLARLERNFSDLDSFYQELIEDHMNPNRPDSMKDDVLDLMIQIKDKQLLSFNFSWDRINLFNFSFWYQI</sequence>
<evidence type="ECO:0000256" key="11">
    <source>
        <dbReference type="ARBA" id="ARBA00023136"/>
    </source>
</evidence>
<evidence type="ECO:0000256" key="1">
    <source>
        <dbReference type="ARBA" id="ARBA00001971"/>
    </source>
</evidence>
<dbReference type="Pfam" id="PF00067">
    <property type="entry name" value="p450"/>
    <property type="match status" value="1"/>
</dbReference>
<keyword evidence="10" id="KW-0503">Monooxygenase</keyword>
<dbReference type="InterPro" id="IPR036396">
    <property type="entry name" value="Cyt_P450_sf"/>
</dbReference>
<name>A0AAV1CEI9_OLDCO</name>
<dbReference type="GO" id="GO:0020037">
    <property type="term" value="F:heme binding"/>
    <property type="evidence" value="ECO:0007669"/>
    <property type="project" value="InterPro"/>
</dbReference>
<keyword evidence="7" id="KW-1133">Transmembrane helix</keyword>
<keyword evidence="4" id="KW-0349">Heme</keyword>
<reference evidence="12" key="1">
    <citation type="submission" date="2023-03" db="EMBL/GenBank/DDBJ databases">
        <authorList>
            <person name="Julca I."/>
        </authorList>
    </citation>
    <scope>NUCLEOTIDE SEQUENCE</scope>
</reference>
<evidence type="ECO:0000256" key="8">
    <source>
        <dbReference type="ARBA" id="ARBA00023002"/>
    </source>
</evidence>
<evidence type="ECO:0000256" key="2">
    <source>
        <dbReference type="ARBA" id="ARBA00004167"/>
    </source>
</evidence>
<organism evidence="12 13">
    <name type="scientific">Oldenlandia corymbosa var. corymbosa</name>
    <dbReference type="NCBI Taxonomy" id="529605"/>
    <lineage>
        <taxon>Eukaryota</taxon>
        <taxon>Viridiplantae</taxon>
        <taxon>Streptophyta</taxon>
        <taxon>Embryophyta</taxon>
        <taxon>Tracheophyta</taxon>
        <taxon>Spermatophyta</taxon>
        <taxon>Magnoliopsida</taxon>
        <taxon>eudicotyledons</taxon>
        <taxon>Gunneridae</taxon>
        <taxon>Pentapetalae</taxon>
        <taxon>asterids</taxon>
        <taxon>lamiids</taxon>
        <taxon>Gentianales</taxon>
        <taxon>Rubiaceae</taxon>
        <taxon>Rubioideae</taxon>
        <taxon>Spermacoceae</taxon>
        <taxon>Hedyotis-Oldenlandia complex</taxon>
        <taxon>Oldenlandia</taxon>
    </lineage>
</organism>
<evidence type="ECO:0000256" key="9">
    <source>
        <dbReference type="ARBA" id="ARBA00023004"/>
    </source>
</evidence>
<dbReference type="PANTHER" id="PTHR47955:SF22">
    <property type="entry name" value="CYTOCHROME P450 83B1-LIKE"/>
    <property type="match status" value="1"/>
</dbReference>
<evidence type="ECO:0000256" key="10">
    <source>
        <dbReference type="ARBA" id="ARBA00023033"/>
    </source>
</evidence>
<dbReference type="Gene3D" id="1.10.630.10">
    <property type="entry name" value="Cytochrome P450"/>
    <property type="match status" value="1"/>
</dbReference>
<dbReference type="InterPro" id="IPR001128">
    <property type="entry name" value="Cyt_P450"/>
</dbReference>
<evidence type="ECO:0000313" key="12">
    <source>
        <dbReference type="EMBL" id="CAI9093989.1"/>
    </source>
</evidence>
<accession>A0AAV1CEI9</accession>
<dbReference type="GO" id="GO:0005506">
    <property type="term" value="F:iron ion binding"/>
    <property type="evidence" value="ECO:0007669"/>
    <property type="project" value="InterPro"/>
</dbReference>
<dbReference type="SUPFAM" id="SSF48264">
    <property type="entry name" value="Cytochrome P450"/>
    <property type="match status" value="1"/>
</dbReference>